<evidence type="ECO:0000313" key="2">
    <source>
        <dbReference type="EMBL" id="KAF3066240.1"/>
    </source>
</evidence>
<dbReference type="Proteomes" id="UP000801864">
    <property type="component" value="Unassembled WGS sequence"/>
</dbReference>
<feature type="non-terminal residue" evidence="2">
    <location>
        <position position="1"/>
    </location>
</feature>
<evidence type="ECO:0000256" key="1">
    <source>
        <dbReference type="SAM" id="MobiDB-lite"/>
    </source>
</evidence>
<comment type="caution">
    <text evidence="2">The sequence shown here is derived from an EMBL/GenBank/DDBJ whole genome shotgun (WGS) entry which is preliminary data.</text>
</comment>
<evidence type="ECO:0000313" key="3">
    <source>
        <dbReference type="Proteomes" id="UP000801864"/>
    </source>
</evidence>
<reference evidence="2 3" key="1">
    <citation type="submission" date="2018-06" db="EMBL/GenBank/DDBJ databases">
        <title>Genome analysis of cellulolytic fungus Trichoderma lentiforme CFAM-422.</title>
        <authorList>
            <person name="Steindorff A.S."/>
            <person name="Formighieri E.F."/>
            <person name="Midorikawa G.E.O."/>
            <person name="Tamietti M.S."/>
            <person name="Ramos E.Z."/>
            <person name="Silva A.S."/>
            <person name="Bon E.P.S."/>
            <person name="Mendes T.D."/>
            <person name="Damaso M.C.T."/>
            <person name="Favaro L.C.L."/>
        </authorList>
    </citation>
    <scope>NUCLEOTIDE SEQUENCE [LARGE SCALE GENOMIC DNA]</scope>
    <source>
        <strain evidence="2 3">CFAM-422</strain>
    </source>
</reference>
<keyword evidence="3" id="KW-1185">Reference proteome</keyword>
<protein>
    <submittedName>
        <fullName evidence="2">Uncharacterized protein</fullName>
    </submittedName>
</protein>
<feature type="compositionally biased region" description="Polar residues" evidence="1">
    <location>
        <begin position="85"/>
        <end position="98"/>
    </location>
</feature>
<accession>A0A9P4X8B3</accession>
<dbReference type="EMBL" id="QLNT01000017">
    <property type="protein sequence ID" value="KAF3066240.1"/>
    <property type="molecule type" value="Genomic_DNA"/>
</dbReference>
<name>A0A9P4X8B3_9HYPO</name>
<proteinExistence type="predicted"/>
<feature type="region of interest" description="Disordered" evidence="1">
    <location>
        <begin position="77"/>
        <end position="98"/>
    </location>
</feature>
<dbReference type="AlphaFoldDB" id="A0A9P4X8B3"/>
<sequence>KSWPFPFPPLFFKQTLLTVSSTAHSTPFSETRLIHFVIYRPGIRFFFQSFAIHKVECIQPPTEHALFLRRTSKKLHEQDDFSPCPLSNHTDPPTLLQP</sequence>
<gene>
    <name evidence="2" type="ORF">CFAM422_009378</name>
</gene>
<organism evidence="2 3">
    <name type="scientific">Trichoderma lentiforme</name>
    <dbReference type="NCBI Taxonomy" id="1567552"/>
    <lineage>
        <taxon>Eukaryota</taxon>
        <taxon>Fungi</taxon>
        <taxon>Dikarya</taxon>
        <taxon>Ascomycota</taxon>
        <taxon>Pezizomycotina</taxon>
        <taxon>Sordariomycetes</taxon>
        <taxon>Hypocreomycetidae</taxon>
        <taxon>Hypocreales</taxon>
        <taxon>Hypocreaceae</taxon>
        <taxon>Trichoderma</taxon>
    </lineage>
</organism>